<dbReference type="AlphaFoldDB" id="F6S0X7"/>
<evidence type="ECO:0000313" key="1">
    <source>
        <dbReference type="Ensembl" id="ENSCINP00000018841.3"/>
    </source>
</evidence>
<evidence type="ECO:0000313" key="2">
    <source>
        <dbReference type="Proteomes" id="UP000008144"/>
    </source>
</evidence>
<proteinExistence type="predicted"/>
<sequence length="30" mass="3641">MFESLYQHCLLQTTCRACFLLFCNLNIMRK</sequence>
<dbReference type="InParanoid" id="F6S0X7"/>
<protein>
    <submittedName>
        <fullName evidence="1">Uncharacterized protein</fullName>
    </submittedName>
</protein>
<reference evidence="1" key="2">
    <citation type="journal article" date="2008" name="Genome Biol.">
        <title>Improved genome assembly and evidence-based global gene model set for the chordate Ciona intestinalis: new insight into intron and operon populations.</title>
        <authorList>
            <person name="Satou Y."/>
            <person name="Mineta K."/>
            <person name="Ogasawara M."/>
            <person name="Sasakura Y."/>
            <person name="Shoguchi E."/>
            <person name="Ueno K."/>
            <person name="Yamada L."/>
            <person name="Matsumoto J."/>
            <person name="Wasserscheid J."/>
            <person name="Dewar K."/>
            <person name="Wiley G.B."/>
            <person name="Macmil S.L."/>
            <person name="Roe B.A."/>
            <person name="Zeller R.W."/>
            <person name="Hastings K.E."/>
            <person name="Lemaire P."/>
            <person name="Lindquist E."/>
            <person name="Endo T."/>
            <person name="Hotta K."/>
            <person name="Inaba K."/>
        </authorList>
    </citation>
    <scope>NUCLEOTIDE SEQUENCE [LARGE SCALE GENOMIC DNA]</scope>
    <source>
        <strain evidence="1">wild type</strain>
    </source>
</reference>
<accession>F6S0X7</accession>
<dbReference type="Proteomes" id="UP000008144">
    <property type="component" value="Chromosome 2"/>
</dbReference>
<organism evidence="1 2">
    <name type="scientific">Ciona intestinalis</name>
    <name type="common">Transparent sea squirt</name>
    <name type="synonym">Ascidia intestinalis</name>
    <dbReference type="NCBI Taxonomy" id="7719"/>
    <lineage>
        <taxon>Eukaryota</taxon>
        <taxon>Metazoa</taxon>
        <taxon>Chordata</taxon>
        <taxon>Tunicata</taxon>
        <taxon>Ascidiacea</taxon>
        <taxon>Phlebobranchia</taxon>
        <taxon>Cionidae</taxon>
        <taxon>Ciona</taxon>
    </lineage>
</organism>
<reference evidence="2" key="1">
    <citation type="journal article" date="2002" name="Science">
        <title>The draft genome of Ciona intestinalis: insights into chordate and vertebrate origins.</title>
        <authorList>
            <person name="Dehal P."/>
            <person name="Satou Y."/>
            <person name="Campbell R.K."/>
            <person name="Chapman J."/>
            <person name="Degnan B."/>
            <person name="De Tomaso A."/>
            <person name="Davidson B."/>
            <person name="Di Gregorio A."/>
            <person name="Gelpke M."/>
            <person name="Goodstein D.M."/>
            <person name="Harafuji N."/>
            <person name="Hastings K.E."/>
            <person name="Ho I."/>
            <person name="Hotta K."/>
            <person name="Huang W."/>
            <person name="Kawashima T."/>
            <person name="Lemaire P."/>
            <person name="Martinez D."/>
            <person name="Meinertzhagen I.A."/>
            <person name="Necula S."/>
            <person name="Nonaka M."/>
            <person name="Putnam N."/>
            <person name="Rash S."/>
            <person name="Saiga H."/>
            <person name="Satake M."/>
            <person name="Terry A."/>
            <person name="Yamada L."/>
            <person name="Wang H.G."/>
            <person name="Awazu S."/>
            <person name="Azumi K."/>
            <person name="Boore J."/>
            <person name="Branno M."/>
            <person name="Chin-Bow S."/>
            <person name="DeSantis R."/>
            <person name="Doyle S."/>
            <person name="Francino P."/>
            <person name="Keys D.N."/>
            <person name="Haga S."/>
            <person name="Hayashi H."/>
            <person name="Hino K."/>
            <person name="Imai K.S."/>
            <person name="Inaba K."/>
            <person name="Kano S."/>
            <person name="Kobayashi K."/>
            <person name="Kobayashi M."/>
            <person name="Lee B.I."/>
            <person name="Makabe K.W."/>
            <person name="Manohar C."/>
            <person name="Matassi G."/>
            <person name="Medina M."/>
            <person name="Mochizuki Y."/>
            <person name="Mount S."/>
            <person name="Morishita T."/>
            <person name="Miura S."/>
            <person name="Nakayama A."/>
            <person name="Nishizaka S."/>
            <person name="Nomoto H."/>
            <person name="Ohta F."/>
            <person name="Oishi K."/>
            <person name="Rigoutsos I."/>
            <person name="Sano M."/>
            <person name="Sasaki A."/>
            <person name="Sasakura Y."/>
            <person name="Shoguchi E."/>
            <person name="Shin-i T."/>
            <person name="Spagnuolo A."/>
            <person name="Stainier D."/>
            <person name="Suzuki M.M."/>
            <person name="Tassy O."/>
            <person name="Takatori N."/>
            <person name="Tokuoka M."/>
            <person name="Yagi K."/>
            <person name="Yoshizaki F."/>
            <person name="Wada S."/>
            <person name="Zhang C."/>
            <person name="Hyatt P.D."/>
            <person name="Larimer F."/>
            <person name="Detter C."/>
            <person name="Doggett N."/>
            <person name="Glavina T."/>
            <person name="Hawkins T."/>
            <person name="Richardson P."/>
            <person name="Lucas S."/>
            <person name="Kohara Y."/>
            <person name="Levine M."/>
            <person name="Satoh N."/>
            <person name="Rokhsar D.S."/>
        </authorList>
    </citation>
    <scope>NUCLEOTIDE SEQUENCE [LARGE SCALE GENOMIC DNA]</scope>
</reference>
<keyword evidence="2" id="KW-1185">Reference proteome</keyword>
<dbReference type="Ensembl" id="ENSCINT00000018841.3">
    <property type="protein sequence ID" value="ENSCINP00000018841.3"/>
    <property type="gene ID" value="ENSCING00000013054.2"/>
</dbReference>
<dbReference type="HOGENOM" id="CLU_3406248_0_0_1"/>
<dbReference type="EMBL" id="EAAA01001340">
    <property type="status" value="NOT_ANNOTATED_CDS"/>
    <property type="molecule type" value="Genomic_DNA"/>
</dbReference>
<reference evidence="1" key="3">
    <citation type="submission" date="2025-08" db="UniProtKB">
        <authorList>
            <consortium name="Ensembl"/>
        </authorList>
    </citation>
    <scope>IDENTIFICATION</scope>
</reference>
<name>F6S0X7_CIOIN</name>
<reference evidence="1" key="4">
    <citation type="submission" date="2025-09" db="UniProtKB">
        <authorList>
            <consortium name="Ensembl"/>
        </authorList>
    </citation>
    <scope>IDENTIFICATION</scope>
</reference>